<comment type="cofactor">
    <cofactor evidence="10">
        <name>Mg(2+)</name>
        <dbReference type="ChEBI" id="CHEBI:18420"/>
    </cofactor>
    <text evidence="10">Binds 1 Mg(2+) ion per subunit. The magnesium ion binds only when substrate is bound.</text>
</comment>
<feature type="active site" evidence="10 11">
    <location>
        <position position="138"/>
    </location>
</feature>
<keyword evidence="7 10" id="KW-0464">Manganese</keyword>
<dbReference type="STRING" id="1449976.KALB_5146"/>
<feature type="binding site" evidence="10">
    <location>
        <position position="109"/>
    </location>
    <ligand>
        <name>Mg(2+)</name>
        <dbReference type="ChEBI" id="CHEBI:18420"/>
    </ligand>
</feature>
<keyword evidence="9 10" id="KW-0413">Isomerase</keyword>
<feature type="compositionally biased region" description="Low complexity" evidence="12">
    <location>
        <begin position="204"/>
        <end position="217"/>
    </location>
</feature>
<dbReference type="Gene3D" id="3.90.79.10">
    <property type="entry name" value="Nucleoside Triphosphate Pyrophosphohydrolase"/>
    <property type="match status" value="1"/>
</dbReference>
<evidence type="ECO:0000256" key="5">
    <source>
        <dbReference type="ARBA" id="ARBA00022723"/>
    </source>
</evidence>
<feature type="active site" evidence="10 11">
    <location>
        <position position="89"/>
    </location>
</feature>
<dbReference type="PANTHER" id="PTHR10885">
    <property type="entry name" value="ISOPENTENYL-DIPHOSPHATE DELTA-ISOMERASE"/>
    <property type="match status" value="1"/>
</dbReference>
<dbReference type="GO" id="GO:0050992">
    <property type="term" value="P:dimethylallyl diphosphate biosynthetic process"/>
    <property type="evidence" value="ECO:0007669"/>
    <property type="project" value="UniProtKB-UniRule"/>
</dbReference>
<dbReference type="EC" id="5.3.3.2" evidence="3 10"/>
<dbReference type="InterPro" id="IPR056375">
    <property type="entry name" value="Idi_bact"/>
</dbReference>
<reference evidence="14 15" key="1">
    <citation type="journal article" date="2014" name="BMC Genomics">
        <title>Complete genome sequence of producer of the glycopeptide antibiotic Aculeximycin Kutzneria albida DSM 43870T, a representative of minor genus of Pseudonocardiaceae.</title>
        <authorList>
            <person name="Rebets Y."/>
            <person name="Tokovenko B."/>
            <person name="Lushchyk I."/>
            <person name="Ruckert C."/>
            <person name="Zaburannyi N."/>
            <person name="Bechthold A."/>
            <person name="Kalinowski J."/>
            <person name="Luzhetskyy A."/>
        </authorList>
    </citation>
    <scope>NUCLEOTIDE SEQUENCE [LARGE SCALE GENOMIC DNA]</scope>
    <source>
        <strain evidence="14">DSM 43870</strain>
    </source>
</reference>
<dbReference type="AlphaFoldDB" id="W5WBG6"/>
<dbReference type="KEGG" id="kal:KALB_5146"/>
<dbReference type="CDD" id="cd02885">
    <property type="entry name" value="NUDIX_IPP_Isomerase"/>
    <property type="match status" value="1"/>
</dbReference>
<dbReference type="NCBIfam" id="TIGR02150">
    <property type="entry name" value="IPP_isom_1"/>
    <property type="match status" value="1"/>
</dbReference>
<feature type="binding site" evidence="10">
    <location>
        <position position="91"/>
    </location>
    <ligand>
        <name>Mn(2+)</name>
        <dbReference type="ChEBI" id="CHEBI:29035"/>
    </ligand>
</feature>
<feature type="binding site" evidence="10">
    <location>
        <position position="136"/>
    </location>
    <ligand>
        <name>Mn(2+)</name>
        <dbReference type="ChEBI" id="CHEBI:29035"/>
    </ligand>
</feature>
<comment type="function">
    <text evidence="10">Catalyzes the 1,3-allylic rearrangement of the homoallylic substrate isopentenyl (IPP) to its highly electrophilic allylic isomer, dimethylallyl diphosphate (DMAPP).</text>
</comment>
<proteinExistence type="inferred from homology"/>
<feature type="binding site" evidence="10">
    <location>
        <position position="47"/>
    </location>
    <ligand>
        <name>Mn(2+)</name>
        <dbReference type="ChEBI" id="CHEBI:29035"/>
    </ligand>
</feature>
<dbReference type="InterPro" id="IPR000086">
    <property type="entry name" value="NUDIX_hydrolase_dom"/>
</dbReference>
<dbReference type="SUPFAM" id="SSF55811">
    <property type="entry name" value="Nudix"/>
    <property type="match status" value="1"/>
</dbReference>
<evidence type="ECO:0000313" key="14">
    <source>
        <dbReference type="EMBL" id="AHH98508.1"/>
    </source>
</evidence>
<dbReference type="InterPro" id="IPR015797">
    <property type="entry name" value="NUDIX_hydrolase-like_dom_sf"/>
</dbReference>
<evidence type="ECO:0000256" key="2">
    <source>
        <dbReference type="ARBA" id="ARBA00007579"/>
    </source>
</evidence>
<evidence type="ECO:0000256" key="9">
    <source>
        <dbReference type="ARBA" id="ARBA00023235"/>
    </source>
</evidence>
<dbReference type="UniPathway" id="UPA00059">
    <property type="reaction ID" value="UER00104"/>
</dbReference>
<dbReference type="HAMAP" id="MF_00202">
    <property type="entry name" value="Idi"/>
    <property type="match status" value="1"/>
</dbReference>
<dbReference type="PANTHER" id="PTHR10885:SF0">
    <property type="entry name" value="ISOPENTENYL-DIPHOSPHATE DELTA-ISOMERASE"/>
    <property type="match status" value="1"/>
</dbReference>
<feature type="binding site" evidence="10">
    <location>
        <position position="54"/>
    </location>
    <ligand>
        <name>Mn(2+)</name>
        <dbReference type="ChEBI" id="CHEBI:29035"/>
    </ligand>
</feature>
<evidence type="ECO:0000256" key="10">
    <source>
        <dbReference type="HAMAP-Rule" id="MF_00202"/>
    </source>
</evidence>
<evidence type="ECO:0000256" key="12">
    <source>
        <dbReference type="SAM" id="MobiDB-lite"/>
    </source>
</evidence>
<gene>
    <name evidence="10" type="primary">idi</name>
    <name evidence="14" type="ORF">KALB_5146</name>
</gene>
<dbReference type="PATRIC" id="fig|1449976.3.peg.5167"/>
<feature type="binding site" evidence="10">
    <location>
        <position position="138"/>
    </location>
    <ligand>
        <name>Mn(2+)</name>
        <dbReference type="ChEBI" id="CHEBI:29035"/>
    </ligand>
</feature>
<dbReference type="NCBIfam" id="NF002995">
    <property type="entry name" value="PRK03759.1"/>
    <property type="match status" value="1"/>
</dbReference>
<organism evidence="14 15">
    <name type="scientific">Kutzneria albida DSM 43870</name>
    <dbReference type="NCBI Taxonomy" id="1449976"/>
    <lineage>
        <taxon>Bacteria</taxon>
        <taxon>Bacillati</taxon>
        <taxon>Actinomycetota</taxon>
        <taxon>Actinomycetes</taxon>
        <taxon>Pseudonocardiales</taxon>
        <taxon>Pseudonocardiaceae</taxon>
        <taxon>Kutzneria</taxon>
    </lineage>
</organism>
<evidence type="ECO:0000256" key="7">
    <source>
        <dbReference type="ARBA" id="ARBA00023211"/>
    </source>
</evidence>
<protein>
    <recommendedName>
        <fullName evidence="3 10">Isopentenyl-diphosphate Delta-isomerase</fullName>
        <shortName evidence="10">IPP isomerase</shortName>
        <ecNumber evidence="3 10">5.3.3.2</ecNumber>
    </recommendedName>
    <alternativeName>
        <fullName evidence="10">IPP:DMAPP isomerase</fullName>
    </alternativeName>
    <alternativeName>
        <fullName evidence="10">Isopentenyl pyrophosphate isomerase</fullName>
    </alternativeName>
</protein>
<evidence type="ECO:0000256" key="4">
    <source>
        <dbReference type="ARBA" id="ARBA00022490"/>
    </source>
</evidence>
<evidence type="ECO:0000259" key="13">
    <source>
        <dbReference type="PROSITE" id="PS51462"/>
    </source>
</evidence>
<dbReference type="eggNOG" id="COG1443">
    <property type="taxonomic scope" value="Bacteria"/>
</dbReference>
<dbReference type="Pfam" id="PF00293">
    <property type="entry name" value="NUDIX"/>
    <property type="match status" value="1"/>
</dbReference>
<dbReference type="GO" id="GO:0046872">
    <property type="term" value="F:metal ion binding"/>
    <property type="evidence" value="ECO:0007669"/>
    <property type="project" value="UniProtKB-KW"/>
</dbReference>
<dbReference type="PROSITE" id="PS51462">
    <property type="entry name" value="NUDIX"/>
    <property type="match status" value="1"/>
</dbReference>
<dbReference type="GO" id="GO:0005737">
    <property type="term" value="C:cytoplasm"/>
    <property type="evidence" value="ECO:0007669"/>
    <property type="project" value="UniProtKB-SubCell"/>
</dbReference>
<evidence type="ECO:0000256" key="11">
    <source>
        <dbReference type="PIRSR" id="PIRSR018427-1"/>
    </source>
</evidence>
<comment type="pathway">
    <text evidence="1 10">Isoprenoid biosynthesis; dimethylallyl diphosphate biosynthesis; dimethylallyl diphosphate from isopentenyl diphosphate: step 1/1.</text>
</comment>
<evidence type="ECO:0000256" key="6">
    <source>
        <dbReference type="ARBA" id="ARBA00022842"/>
    </source>
</evidence>
<comment type="catalytic activity">
    <reaction evidence="10">
        <text>isopentenyl diphosphate = dimethylallyl diphosphate</text>
        <dbReference type="Rhea" id="RHEA:23284"/>
        <dbReference type="ChEBI" id="CHEBI:57623"/>
        <dbReference type="ChEBI" id="CHEBI:128769"/>
        <dbReference type="EC" id="5.3.3.2"/>
    </reaction>
</comment>
<keyword evidence="15" id="KW-1185">Reference proteome</keyword>
<dbReference type="PIRSF" id="PIRSF018427">
    <property type="entry name" value="Isopntndiph_ism"/>
    <property type="match status" value="1"/>
</dbReference>
<name>W5WBG6_9PSEU</name>
<keyword evidence="4 10" id="KW-0963">Cytoplasm</keyword>
<dbReference type="InterPro" id="IPR011876">
    <property type="entry name" value="IsopentenylPP_isomerase_typ1"/>
</dbReference>
<evidence type="ECO:0000256" key="1">
    <source>
        <dbReference type="ARBA" id="ARBA00004826"/>
    </source>
</evidence>
<comment type="cofactor">
    <cofactor evidence="10">
        <name>Mn(2+)</name>
        <dbReference type="ChEBI" id="CHEBI:29035"/>
    </cofactor>
    <text evidence="10">Binds 1 Mn(2+) ion per subunit.</text>
</comment>
<evidence type="ECO:0000256" key="3">
    <source>
        <dbReference type="ARBA" id="ARBA00012057"/>
    </source>
</evidence>
<sequence length="217" mass="23431">MHGYSVQERGPEPIATITRYCGEVAELVVLCAPDGSAAGELPKSEVHHADTPLHLAFSCYVFDRRGRLLTTRRALTKLTWPGVLTNTCCGHPGPGESMRDAITRRLGQELRLTVQGLDLVLPTFRYRAVMADGTVENELCPVYRAIAEDEAEPDPDPSEVHEAAWVPWRQYADSALADPASVSPWSAIQVAELDALGPDPLTWPAGAPGQLPAAATP</sequence>
<comment type="subcellular location">
    <subcellularLocation>
        <location evidence="10">Cytoplasm</location>
    </subcellularLocation>
</comment>
<keyword evidence="5 10" id="KW-0479">Metal-binding</keyword>
<dbReference type="EMBL" id="CP007155">
    <property type="protein sequence ID" value="AHH98508.1"/>
    <property type="molecule type" value="Genomic_DNA"/>
</dbReference>
<feature type="domain" description="Nudix hydrolase" evidence="13">
    <location>
        <begin position="52"/>
        <end position="192"/>
    </location>
</feature>
<dbReference type="HOGENOM" id="CLU_060552_2_0_11"/>
<dbReference type="GO" id="GO:0008299">
    <property type="term" value="P:isoprenoid biosynthetic process"/>
    <property type="evidence" value="ECO:0007669"/>
    <property type="project" value="UniProtKB-UniRule"/>
</dbReference>
<keyword evidence="6 10" id="KW-0460">Magnesium</keyword>
<keyword evidence="8 10" id="KW-0414">Isoprene biosynthesis</keyword>
<dbReference type="Proteomes" id="UP000019225">
    <property type="component" value="Chromosome"/>
</dbReference>
<evidence type="ECO:0000313" key="15">
    <source>
        <dbReference type="Proteomes" id="UP000019225"/>
    </source>
</evidence>
<evidence type="ECO:0000256" key="8">
    <source>
        <dbReference type="ARBA" id="ARBA00023229"/>
    </source>
</evidence>
<dbReference type="GO" id="GO:0004452">
    <property type="term" value="F:isopentenyl-diphosphate delta-isomerase activity"/>
    <property type="evidence" value="ECO:0007669"/>
    <property type="project" value="UniProtKB-UniRule"/>
</dbReference>
<accession>W5WBG6</accession>
<feature type="region of interest" description="Disordered" evidence="12">
    <location>
        <begin position="198"/>
        <end position="217"/>
    </location>
</feature>
<comment type="similarity">
    <text evidence="2 10">Belongs to the IPP isomerase type 1 family.</text>
</comment>